<dbReference type="PROSITE" id="PS50011">
    <property type="entry name" value="PROTEIN_KINASE_DOM"/>
    <property type="match status" value="1"/>
</dbReference>
<dbReference type="EC" id="2.7.11.1" evidence="8"/>
<evidence type="ECO:0000256" key="5">
    <source>
        <dbReference type="PROSITE-ProRule" id="PRU00221"/>
    </source>
</evidence>
<dbReference type="InterPro" id="IPR024977">
    <property type="entry name" value="Apc4-like_WD40_dom"/>
</dbReference>
<feature type="repeat" description="WD" evidence="5">
    <location>
        <begin position="1108"/>
        <end position="1149"/>
    </location>
</feature>
<dbReference type="CDD" id="cd14014">
    <property type="entry name" value="STKc_PknB_like"/>
    <property type="match status" value="1"/>
</dbReference>
<evidence type="ECO:0000256" key="4">
    <source>
        <dbReference type="ARBA" id="ARBA00022840"/>
    </source>
</evidence>
<dbReference type="SUPFAM" id="SSF56112">
    <property type="entry name" value="Protein kinase-like (PK-like)"/>
    <property type="match status" value="1"/>
</dbReference>
<feature type="binding site" evidence="6">
    <location>
        <position position="131"/>
    </location>
    <ligand>
        <name>ATP</name>
        <dbReference type="ChEBI" id="CHEBI:30616"/>
    </ligand>
</feature>
<gene>
    <name evidence="8" type="primary">pknB_5</name>
    <name evidence="8" type="ORF">Pr1d_16960</name>
</gene>
<evidence type="ECO:0000313" key="8">
    <source>
        <dbReference type="EMBL" id="QEG34417.1"/>
    </source>
</evidence>
<dbReference type="EMBL" id="CP042913">
    <property type="protein sequence ID" value="QEG34417.1"/>
    <property type="molecule type" value="Genomic_DNA"/>
</dbReference>
<feature type="repeat" description="WD" evidence="5">
    <location>
        <begin position="795"/>
        <end position="836"/>
    </location>
</feature>
<proteinExistence type="predicted"/>
<dbReference type="OrthoDB" id="500858at2"/>
<dbReference type="GO" id="GO:0005524">
    <property type="term" value="F:ATP binding"/>
    <property type="evidence" value="ECO:0007669"/>
    <property type="project" value="UniProtKB-UniRule"/>
</dbReference>
<dbReference type="SMART" id="SM00220">
    <property type="entry name" value="S_TKc"/>
    <property type="match status" value="1"/>
</dbReference>
<evidence type="ECO:0000259" key="7">
    <source>
        <dbReference type="PROSITE" id="PS50011"/>
    </source>
</evidence>
<dbReference type="KEGG" id="bgok:Pr1d_16960"/>
<dbReference type="InterPro" id="IPR008271">
    <property type="entry name" value="Ser/Thr_kinase_AS"/>
</dbReference>
<dbReference type="SUPFAM" id="SSF48452">
    <property type="entry name" value="TPR-like"/>
    <property type="match status" value="1"/>
</dbReference>
<keyword evidence="3 8" id="KW-0418">Kinase</keyword>
<dbReference type="Gene3D" id="3.30.200.20">
    <property type="entry name" value="Phosphorylase Kinase, domain 1"/>
    <property type="match status" value="1"/>
</dbReference>
<keyword evidence="4 6" id="KW-0067">ATP-binding</keyword>
<dbReference type="Pfam" id="PF12894">
    <property type="entry name" value="ANAPC4_WD40"/>
    <property type="match status" value="1"/>
</dbReference>
<dbReference type="Gene3D" id="1.10.510.10">
    <property type="entry name" value="Transferase(Phosphotransferase) domain 1"/>
    <property type="match status" value="1"/>
</dbReference>
<dbReference type="InterPro" id="IPR001680">
    <property type="entry name" value="WD40_rpt"/>
</dbReference>
<feature type="domain" description="Protein kinase" evidence="7">
    <location>
        <begin position="101"/>
        <end position="399"/>
    </location>
</feature>
<evidence type="ECO:0000256" key="3">
    <source>
        <dbReference type="ARBA" id="ARBA00022777"/>
    </source>
</evidence>
<keyword evidence="5" id="KW-0853">WD repeat</keyword>
<dbReference type="InterPro" id="IPR011044">
    <property type="entry name" value="Quino_amine_DH_bsu"/>
</dbReference>
<dbReference type="Pfam" id="PF00069">
    <property type="entry name" value="Pkinase"/>
    <property type="match status" value="1"/>
</dbReference>
<evidence type="ECO:0000256" key="1">
    <source>
        <dbReference type="ARBA" id="ARBA00022679"/>
    </source>
</evidence>
<dbReference type="SMART" id="SM00320">
    <property type="entry name" value="WD40"/>
    <property type="match status" value="6"/>
</dbReference>
<dbReference type="Proteomes" id="UP000323917">
    <property type="component" value="Chromosome"/>
</dbReference>
<name>A0A5B9Q5Z8_9BACT</name>
<dbReference type="PROSITE" id="PS50082">
    <property type="entry name" value="WD_REPEATS_2"/>
    <property type="match status" value="3"/>
</dbReference>
<dbReference type="GO" id="GO:0004674">
    <property type="term" value="F:protein serine/threonine kinase activity"/>
    <property type="evidence" value="ECO:0007669"/>
    <property type="project" value="UniProtKB-EC"/>
</dbReference>
<dbReference type="SUPFAM" id="SSF50969">
    <property type="entry name" value="YVTN repeat-like/Quinoprotein amine dehydrogenase"/>
    <property type="match status" value="1"/>
</dbReference>
<keyword evidence="2 6" id="KW-0547">Nucleotide-binding</keyword>
<dbReference type="PANTHER" id="PTHR43289">
    <property type="entry name" value="MITOGEN-ACTIVATED PROTEIN KINASE KINASE KINASE 20-RELATED"/>
    <property type="match status" value="1"/>
</dbReference>
<reference evidence="8 9" key="1">
    <citation type="submission" date="2019-08" db="EMBL/GenBank/DDBJ databases">
        <title>Deep-cultivation of Planctomycetes and their phenomic and genomic characterization uncovers novel biology.</title>
        <authorList>
            <person name="Wiegand S."/>
            <person name="Jogler M."/>
            <person name="Boedeker C."/>
            <person name="Pinto D."/>
            <person name="Vollmers J."/>
            <person name="Rivas-Marin E."/>
            <person name="Kohn T."/>
            <person name="Peeters S.H."/>
            <person name="Heuer A."/>
            <person name="Rast P."/>
            <person name="Oberbeckmann S."/>
            <person name="Bunk B."/>
            <person name="Jeske O."/>
            <person name="Meyerdierks A."/>
            <person name="Storesund J.E."/>
            <person name="Kallscheuer N."/>
            <person name="Luecker S."/>
            <person name="Lage O.M."/>
            <person name="Pohl T."/>
            <person name="Merkel B.J."/>
            <person name="Hornburger P."/>
            <person name="Mueller R.-W."/>
            <person name="Bruemmer F."/>
            <person name="Labrenz M."/>
            <person name="Spormann A.M."/>
            <person name="Op den Camp H."/>
            <person name="Overmann J."/>
            <person name="Amann R."/>
            <person name="Jetten M.S.M."/>
            <person name="Mascher T."/>
            <person name="Medema M.H."/>
            <person name="Devos D.P."/>
            <person name="Kaster A.-K."/>
            <person name="Ovreas L."/>
            <person name="Rohde M."/>
            <person name="Galperin M.Y."/>
            <person name="Jogler C."/>
        </authorList>
    </citation>
    <scope>NUCLEOTIDE SEQUENCE [LARGE SCALE GENOMIC DNA]</scope>
    <source>
        <strain evidence="8 9">Pr1d</strain>
    </source>
</reference>
<dbReference type="Gene3D" id="1.25.40.10">
    <property type="entry name" value="Tetratricopeptide repeat domain"/>
    <property type="match status" value="1"/>
</dbReference>
<dbReference type="InterPro" id="IPR015943">
    <property type="entry name" value="WD40/YVTN_repeat-like_dom_sf"/>
</dbReference>
<dbReference type="PROSITE" id="PS00107">
    <property type="entry name" value="PROTEIN_KINASE_ATP"/>
    <property type="match status" value="1"/>
</dbReference>
<dbReference type="Gene3D" id="2.130.10.10">
    <property type="entry name" value="YVTN repeat-like/Quinoprotein amine dehydrogenase"/>
    <property type="match status" value="4"/>
</dbReference>
<accession>A0A5B9Q5Z8</accession>
<dbReference type="SUPFAM" id="SSF50978">
    <property type="entry name" value="WD40 repeat-like"/>
    <property type="match status" value="1"/>
</dbReference>
<dbReference type="InterPro" id="IPR011990">
    <property type="entry name" value="TPR-like_helical_dom_sf"/>
</dbReference>
<dbReference type="InterPro" id="IPR011009">
    <property type="entry name" value="Kinase-like_dom_sf"/>
</dbReference>
<dbReference type="InterPro" id="IPR000719">
    <property type="entry name" value="Prot_kinase_dom"/>
</dbReference>
<sequence length="1400" mass="156378">MHSNNSGLASAKSIYFSAIEIEDEAQCAKYLDDACQGDDQLRQEAEQLLAAHGATREGVISRAVAELNPNVEHTSPNSKILSAAVASDAWDVSQHPVIGRYKLLEEIGRGGMGTVYMAQQTEPIKRRVALKLINPGMDSREVIARFEAERQALAMMDHPNIARVLDAGTTEQGHPYFVMELVRGIPITEYCQQHRLTIEERLRLIVDVCHAVQHAHQKGIIHRDLKPSNVMVTGSEGVPAIKVIDFGVAKALHQDLTDKTLFTQFSQLIGTPLYVSPEQAGLGNLDVDTRSDIYSLGVLLYELLTGTTPFDRETLAKAGIDDARKIIREQEPLRPSARLSTLRAANDSTTRMPVASENRRLVTKLQSELDWIAMRALEKERGRRYQTASDLAEDIERYFNNEPIEAKPPTFASWLGKWSRRHAALVWTLLCISLVSATALGISNFSISASRNEAVRHSEQAELERQKAEQLQLAAIEQKNIAHKNQYYAEMVAGQFQTDSGNAGGLIDNLIKYLPLPQTQDIRGWEWYYLLSKCRPEERTIVYPGLTPFVAWSPDGKFIAAPGAVWEADSGKCIRRFDTSYIMRYRSAWSPDGEQLAWGMTEDENAYYIWERNSNRVSRYACDARVNTVAWSPEGSLIAVGLIGVMKTREAGMELRHRIEVRDAVSQQLRYELPGFDSDVSLAWSPDGRFLAAGYDWGGDLEIWDVSKRERVKTLGLPGIAVCVSWHPRGNQLAVSEDDRWRLFDTKNWEQVYESGRGRYGEAISFSPDGALIAVSQGEAVAILDSSKKTRIVELQGHRYPVHSLSWHPDSRRLVSGGESTEIKLWDLDRERPAMIATEDDIETITWQDADQILTVVDPAGRSTALWNVRNGANSSRHLMSPEDPIAVSADRTRAAIHDDGDKISILDVATGTPCASIPVDSQRHFHTVSCSPDGSTVLVQTEAERVLRLEVWNVDQERLLWTWESKRASRNASGPLNRVTWNTDGTRFAAIGFGDDGENGSKYWRDHLHLFDIPQKSRLFKYLPNGRDKIISACWDANGGRIAIGTADGRLEVVDAEHSVQLFSEKIHVDGITAIAWHPTGKRLALGTRDGTVKIADSEAGTVLLNFPPLSTRISSMAWSANGQELAAASARGEIQSWDARRGYELASGSTRRGELAWAYYGQSPKAASESRTDALQAFMKYAPDTLGYWRSRGEVCAELGNFKRAREEFSKAIGSDLKYSFSAARARAWAILGSGRWGDFHQTCAELVQEFQHSPIPSNQGYVSWLWAMTPNELIDPETVVQMAHTYRDEYQGDRAHLTYGACLYRKGDLDEAVRVLMSLSAKLDRGGDQVDLYHSACANYFLAMSRYSLGNEFQARRLCQEANQFTDACLTRLPSTAWQQRVALQTLRQEANAMLAD</sequence>
<organism evidence="8 9">
    <name type="scientific">Bythopirellula goksoeyrii</name>
    <dbReference type="NCBI Taxonomy" id="1400387"/>
    <lineage>
        <taxon>Bacteria</taxon>
        <taxon>Pseudomonadati</taxon>
        <taxon>Planctomycetota</taxon>
        <taxon>Planctomycetia</taxon>
        <taxon>Pirellulales</taxon>
        <taxon>Lacipirellulaceae</taxon>
        <taxon>Bythopirellula</taxon>
    </lineage>
</organism>
<dbReference type="InterPro" id="IPR036322">
    <property type="entry name" value="WD40_repeat_dom_sf"/>
</dbReference>
<evidence type="ECO:0000256" key="6">
    <source>
        <dbReference type="PROSITE-ProRule" id="PRU10141"/>
    </source>
</evidence>
<keyword evidence="1 8" id="KW-0808">Transferase</keyword>
<dbReference type="PROSITE" id="PS50294">
    <property type="entry name" value="WD_REPEATS_REGION"/>
    <property type="match status" value="1"/>
</dbReference>
<dbReference type="Pfam" id="PF00400">
    <property type="entry name" value="WD40"/>
    <property type="match status" value="2"/>
</dbReference>
<dbReference type="InterPro" id="IPR017441">
    <property type="entry name" value="Protein_kinase_ATP_BS"/>
</dbReference>
<evidence type="ECO:0000313" key="9">
    <source>
        <dbReference type="Proteomes" id="UP000323917"/>
    </source>
</evidence>
<dbReference type="PROSITE" id="PS00108">
    <property type="entry name" value="PROTEIN_KINASE_ST"/>
    <property type="match status" value="1"/>
</dbReference>
<dbReference type="PANTHER" id="PTHR43289:SF6">
    <property type="entry name" value="SERINE_THREONINE-PROTEIN KINASE NEKL-3"/>
    <property type="match status" value="1"/>
</dbReference>
<keyword evidence="9" id="KW-1185">Reference proteome</keyword>
<feature type="repeat" description="WD" evidence="5">
    <location>
        <begin position="1066"/>
        <end position="1107"/>
    </location>
</feature>
<evidence type="ECO:0000256" key="2">
    <source>
        <dbReference type="ARBA" id="ARBA00022741"/>
    </source>
</evidence>
<dbReference type="RefSeq" id="WP_148073070.1">
    <property type="nucleotide sequence ID" value="NZ_CP042913.1"/>
</dbReference>
<protein>
    <submittedName>
        <fullName evidence="8">Serine/threonine-protein kinase PknB</fullName>
        <ecNumber evidence="8">2.7.11.1</ecNumber>
    </submittedName>
</protein>